<accession>A0A0E0IJE9</accession>
<feature type="transmembrane region" description="Helical" evidence="2">
    <location>
        <begin position="48"/>
        <end position="65"/>
    </location>
</feature>
<dbReference type="Gramene" id="ONIVA09G09530.4">
    <property type="protein sequence ID" value="ONIVA09G09530.4"/>
    <property type="gene ID" value="ONIVA09G09530"/>
</dbReference>
<reference evidence="3" key="2">
    <citation type="submission" date="2018-04" db="EMBL/GenBank/DDBJ databases">
        <title>OnivRS2 (Oryza nivara Reference Sequence Version 2).</title>
        <authorList>
            <person name="Zhang J."/>
            <person name="Kudrna D."/>
            <person name="Lee S."/>
            <person name="Talag J."/>
            <person name="Rajasekar S."/>
            <person name="Welchert J."/>
            <person name="Hsing Y.-I."/>
            <person name="Wing R.A."/>
        </authorList>
    </citation>
    <scope>NUCLEOTIDE SEQUENCE [LARGE SCALE GENOMIC DNA]</scope>
    <source>
        <strain evidence="3">SL10</strain>
    </source>
</reference>
<sequence length="325" mass="36240">MAMEAGAPRGAAATTSGGGGGAPEAGAELGSSGAPVTWGRVWRAGQEAAAHALLLCFTALLALKLDGLFRGSWWMCGALMPGHGETMTDEAIWERLPGTPSNAKFFPLRAVFLPILLLQVTTVSFAIWIFFERLVTKLRAKKITDGYISFSSKIDELFMMMQHGSRLIAWWSIDEDSKEEQAHLCYANNSGMRFLLVLSNDEGNYRLRMSNTPYVHFYAVYTGKITFAVRGFSLQGQHLWLQPFRFFGHVAMICHALWPAMIYLLWRACCLTSHGHPIQYLYAWCKMLAKKLPGACMLAPGDTRCHPPIFFPSFLVLIHVAFMYV</sequence>
<dbReference type="Proteomes" id="UP000006591">
    <property type="component" value="Chromosome 9"/>
</dbReference>
<keyword evidence="2" id="KW-0812">Transmembrane</keyword>
<protein>
    <submittedName>
        <fullName evidence="3">Uncharacterized protein</fullName>
    </submittedName>
</protein>
<dbReference type="PANTHER" id="PTHR46859:SF1">
    <property type="entry name" value="TRANSMEMBRANE FRAGILE-X-F-ASSOCIATED PROTEIN"/>
    <property type="match status" value="1"/>
</dbReference>
<feature type="transmembrane region" description="Helical" evidence="2">
    <location>
        <begin position="111"/>
        <end position="131"/>
    </location>
</feature>
<dbReference type="EnsemblPlants" id="ONIVA09G09530.4">
    <property type="protein sequence ID" value="ONIVA09G09530.4"/>
    <property type="gene ID" value="ONIVA09G09530"/>
</dbReference>
<keyword evidence="2" id="KW-1133">Transmembrane helix</keyword>
<feature type="compositionally biased region" description="Low complexity" evidence="1">
    <location>
        <begin position="1"/>
        <end position="15"/>
    </location>
</feature>
<dbReference type="STRING" id="4536.A0A0E0IJE9"/>
<evidence type="ECO:0000256" key="2">
    <source>
        <dbReference type="SAM" id="Phobius"/>
    </source>
</evidence>
<proteinExistence type="predicted"/>
<keyword evidence="4" id="KW-1185">Reference proteome</keyword>
<organism evidence="3">
    <name type="scientific">Oryza nivara</name>
    <name type="common">Indian wild rice</name>
    <name type="synonym">Oryza sativa f. spontanea</name>
    <dbReference type="NCBI Taxonomy" id="4536"/>
    <lineage>
        <taxon>Eukaryota</taxon>
        <taxon>Viridiplantae</taxon>
        <taxon>Streptophyta</taxon>
        <taxon>Embryophyta</taxon>
        <taxon>Tracheophyta</taxon>
        <taxon>Spermatophyta</taxon>
        <taxon>Magnoliopsida</taxon>
        <taxon>Liliopsida</taxon>
        <taxon>Poales</taxon>
        <taxon>Poaceae</taxon>
        <taxon>BOP clade</taxon>
        <taxon>Oryzoideae</taxon>
        <taxon>Oryzeae</taxon>
        <taxon>Oryzinae</taxon>
        <taxon>Oryza</taxon>
    </lineage>
</organism>
<evidence type="ECO:0000313" key="4">
    <source>
        <dbReference type="Proteomes" id="UP000006591"/>
    </source>
</evidence>
<feature type="region of interest" description="Disordered" evidence="1">
    <location>
        <begin position="1"/>
        <end position="31"/>
    </location>
</feature>
<name>A0A0E0IJE9_ORYNI</name>
<dbReference type="AlphaFoldDB" id="A0A0E0IJE9"/>
<evidence type="ECO:0000256" key="1">
    <source>
        <dbReference type="SAM" id="MobiDB-lite"/>
    </source>
</evidence>
<dbReference type="PANTHER" id="PTHR46859">
    <property type="entry name" value="TRANSMEMBRANE FRAGILE-X-F-ASSOCIATED PROTEIN"/>
    <property type="match status" value="1"/>
</dbReference>
<feature type="transmembrane region" description="Helical" evidence="2">
    <location>
        <begin position="215"/>
        <end position="234"/>
    </location>
</feature>
<feature type="transmembrane region" description="Helical" evidence="2">
    <location>
        <begin position="246"/>
        <end position="266"/>
    </location>
</feature>
<dbReference type="eggNOG" id="KOG1100">
    <property type="taxonomic scope" value="Eukaryota"/>
</dbReference>
<reference evidence="3" key="1">
    <citation type="submission" date="2015-04" db="UniProtKB">
        <authorList>
            <consortium name="EnsemblPlants"/>
        </authorList>
    </citation>
    <scope>IDENTIFICATION</scope>
    <source>
        <strain evidence="3">SL10</strain>
    </source>
</reference>
<evidence type="ECO:0000313" key="3">
    <source>
        <dbReference type="EnsemblPlants" id="ONIVA09G09530.4"/>
    </source>
</evidence>
<keyword evidence="2" id="KW-0472">Membrane</keyword>